<evidence type="ECO:0000256" key="6">
    <source>
        <dbReference type="RuleBase" id="RU000688"/>
    </source>
</evidence>
<name>A0ABM0MAJ8_SACKO</name>
<keyword evidence="9" id="KW-1185">Reference proteome</keyword>
<sequence>MSLLNLTITAYDRFSALVTPLKYSTLVTVNTSVIVIILSWITITALGLSPLMGWYTECPICSFHMIQQNCILFLLGVIFLPNFLSICYFYYRIMSIARKQSRAISAIHLAVYPVLINKNLSLQFKGSKYAKTLAIIMGIFSFSWLPLIVTLVFDIFFSDVRWHEYLFHDYFALFIYCNSALNPWIYSFKNNDFKAALRRLKRKFCSTSNKESTSVVRSTSRASIALSRTNSLVGMVNLQLLYNTYKEEVVAEASVELEKSNENCEQGSSTVPKNKQTLTSPQASVCLSVGRDVTDMNCSDCAVQTEYNQVSEDEVSEIPL</sequence>
<feature type="transmembrane region" description="Helical" evidence="7">
    <location>
        <begin position="70"/>
        <end position="91"/>
    </location>
</feature>
<evidence type="ECO:0000256" key="4">
    <source>
        <dbReference type="ARBA" id="ARBA00022989"/>
    </source>
</evidence>
<organism evidence="9 10">
    <name type="scientific">Saccoglossus kowalevskii</name>
    <name type="common">Acorn worm</name>
    <dbReference type="NCBI Taxonomy" id="10224"/>
    <lineage>
        <taxon>Eukaryota</taxon>
        <taxon>Metazoa</taxon>
        <taxon>Hemichordata</taxon>
        <taxon>Enteropneusta</taxon>
        <taxon>Harrimaniidae</taxon>
        <taxon>Saccoglossus</taxon>
    </lineage>
</organism>
<dbReference type="PANTHER" id="PTHR22750">
    <property type="entry name" value="G-PROTEIN COUPLED RECEPTOR"/>
    <property type="match status" value="1"/>
</dbReference>
<dbReference type="GeneID" id="102800817"/>
<keyword evidence="4 7" id="KW-1133">Transmembrane helix</keyword>
<evidence type="ECO:0000259" key="8">
    <source>
        <dbReference type="PROSITE" id="PS50262"/>
    </source>
</evidence>
<dbReference type="InterPro" id="IPR000276">
    <property type="entry name" value="GPCR_Rhodpsn"/>
</dbReference>
<evidence type="ECO:0000256" key="5">
    <source>
        <dbReference type="ARBA" id="ARBA00023136"/>
    </source>
</evidence>
<evidence type="ECO:0000256" key="1">
    <source>
        <dbReference type="ARBA" id="ARBA00004651"/>
    </source>
</evidence>
<reference evidence="10" key="1">
    <citation type="submission" date="2025-08" db="UniProtKB">
        <authorList>
            <consortium name="RefSeq"/>
        </authorList>
    </citation>
    <scope>IDENTIFICATION</scope>
    <source>
        <tissue evidence="10">Testes</tissue>
    </source>
</reference>
<feature type="transmembrane region" description="Helical" evidence="7">
    <location>
        <begin position="170"/>
        <end position="188"/>
    </location>
</feature>
<keyword evidence="2" id="KW-1003">Cell membrane</keyword>
<feature type="transmembrane region" description="Helical" evidence="7">
    <location>
        <begin position="27"/>
        <end position="49"/>
    </location>
</feature>
<keyword evidence="3 6" id="KW-0812">Transmembrane</keyword>
<feature type="domain" description="G-protein coupled receptors family 1 profile" evidence="8">
    <location>
        <begin position="1"/>
        <end position="186"/>
    </location>
</feature>
<comment type="similarity">
    <text evidence="6">Belongs to the G-protein coupled receptor 1 family.</text>
</comment>
<evidence type="ECO:0000256" key="7">
    <source>
        <dbReference type="SAM" id="Phobius"/>
    </source>
</evidence>
<evidence type="ECO:0000313" key="10">
    <source>
        <dbReference type="RefSeq" id="XP_006817039.1"/>
    </source>
</evidence>
<dbReference type="SUPFAM" id="SSF81321">
    <property type="entry name" value="Family A G protein-coupled receptor-like"/>
    <property type="match status" value="1"/>
</dbReference>
<dbReference type="RefSeq" id="XP_006817039.1">
    <property type="nucleotide sequence ID" value="XM_006816976.1"/>
</dbReference>
<dbReference type="PRINTS" id="PR00237">
    <property type="entry name" value="GPCRRHODOPSN"/>
</dbReference>
<feature type="transmembrane region" description="Helical" evidence="7">
    <location>
        <begin position="132"/>
        <end position="158"/>
    </location>
</feature>
<protein>
    <submittedName>
        <fullName evidence="10">Alpha-1A adrenergic receptor-like</fullName>
    </submittedName>
</protein>
<dbReference type="Proteomes" id="UP000694865">
    <property type="component" value="Unplaced"/>
</dbReference>
<dbReference type="Gene3D" id="1.20.1070.10">
    <property type="entry name" value="Rhodopsin 7-helix transmembrane proteins"/>
    <property type="match status" value="1"/>
</dbReference>
<keyword evidence="6" id="KW-0807">Transducer</keyword>
<gene>
    <name evidence="10" type="primary">LOC102800817</name>
</gene>
<dbReference type="CDD" id="cd00637">
    <property type="entry name" value="7tm_classA_rhodopsin-like"/>
    <property type="match status" value="1"/>
</dbReference>
<accession>A0ABM0MAJ8</accession>
<dbReference type="PROSITE" id="PS00237">
    <property type="entry name" value="G_PROTEIN_RECEP_F1_1"/>
    <property type="match status" value="1"/>
</dbReference>
<keyword evidence="6" id="KW-0297">G-protein coupled receptor</keyword>
<dbReference type="InterPro" id="IPR017452">
    <property type="entry name" value="GPCR_Rhodpsn_7TM"/>
</dbReference>
<keyword evidence="5 7" id="KW-0472">Membrane</keyword>
<proteinExistence type="inferred from homology"/>
<dbReference type="PROSITE" id="PS50262">
    <property type="entry name" value="G_PROTEIN_RECEP_F1_2"/>
    <property type="match status" value="1"/>
</dbReference>
<evidence type="ECO:0000256" key="3">
    <source>
        <dbReference type="ARBA" id="ARBA00022692"/>
    </source>
</evidence>
<comment type="subcellular location">
    <subcellularLocation>
        <location evidence="1">Cell membrane</location>
        <topology evidence="1">Multi-pass membrane protein</topology>
    </subcellularLocation>
</comment>
<keyword evidence="6" id="KW-0675">Receptor</keyword>
<evidence type="ECO:0000313" key="9">
    <source>
        <dbReference type="Proteomes" id="UP000694865"/>
    </source>
</evidence>
<evidence type="ECO:0000256" key="2">
    <source>
        <dbReference type="ARBA" id="ARBA00022475"/>
    </source>
</evidence>
<dbReference type="Pfam" id="PF00001">
    <property type="entry name" value="7tm_1"/>
    <property type="match status" value="1"/>
</dbReference>